<sequence>MFNCIGQPKAWSKSTLDLRDCGPAFTCGPPKGWREDGGVKVKVAFASAVVVIVVEILENATVPLIWPTFFSSLEGVRAALVIVFHT</sequence>
<protein>
    <submittedName>
        <fullName evidence="1">Uncharacterized protein</fullName>
    </submittedName>
</protein>
<evidence type="ECO:0000313" key="2">
    <source>
        <dbReference type="Proteomes" id="UP001367676"/>
    </source>
</evidence>
<evidence type="ECO:0000313" key="1">
    <source>
        <dbReference type="EMBL" id="KAK7576050.1"/>
    </source>
</evidence>
<proteinExistence type="predicted"/>
<organism evidence="1 2">
    <name type="scientific">Parthenolecanium corni</name>
    <dbReference type="NCBI Taxonomy" id="536013"/>
    <lineage>
        <taxon>Eukaryota</taxon>
        <taxon>Metazoa</taxon>
        <taxon>Ecdysozoa</taxon>
        <taxon>Arthropoda</taxon>
        <taxon>Hexapoda</taxon>
        <taxon>Insecta</taxon>
        <taxon>Pterygota</taxon>
        <taxon>Neoptera</taxon>
        <taxon>Paraneoptera</taxon>
        <taxon>Hemiptera</taxon>
        <taxon>Sternorrhyncha</taxon>
        <taxon>Coccoidea</taxon>
        <taxon>Coccidae</taxon>
        <taxon>Parthenolecanium</taxon>
    </lineage>
</organism>
<dbReference type="Proteomes" id="UP001367676">
    <property type="component" value="Unassembled WGS sequence"/>
</dbReference>
<dbReference type="AlphaFoldDB" id="A0AAN9T7M2"/>
<accession>A0AAN9T7M2</accession>
<reference evidence="1 2" key="1">
    <citation type="submission" date="2024-03" db="EMBL/GenBank/DDBJ databases">
        <title>Adaptation during the transition from Ophiocordyceps entomopathogen to insect associate is accompanied by gene loss and intensified selection.</title>
        <authorList>
            <person name="Ward C.M."/>
            <person name="Onetto C.A."/>
            <person name="Borneman A.R."/>
        </authorList>
    </citation>
    <scope>NUCLEOTIDE SEQUENCE [LARGE SCALE GENOMIC DNA]</scope>
    <source>
        <strain evidence="1">AWRI1</strain>
        <tissue evidence="1">Single Adult Female</tissue>
    </source>
</reference>
<gene>
    <name evidence="1" type="ORF">V9T40_012336</name>
</gene>
<comment type="caution">
    <text evidence="1">The sequence shown here is derived from an EMBL/GenBank/DDBJ whole genome shotgun (WGS) entry which is preliminary data.</text>
</comment>
<keyword evidence="2" id="KW-1185">Reference proteome</keyword>
<dbReference type="EMBL" id="JBBCAQ010000036">
    <property type="protein sequence ID" value="KAK7576050.1"/>
    <property type="molecule type" value="Genomic_DNA"/>
</dbReference>
<name>A0AAN9T7M2_9HEMI</name>